<name>A0A8J5NB04_HOMAM</name>
<dbReference type="EMBL" id="JAHLQT010002534">
    <property type="protein sequence ID" value="KAG7177185.1"/>
    <property type="molecule type" value="Genomic_DNA"/>
</dbReference>
<dbReference type="AlphaFoldDB" id="A0A8J5NB04"/>
<feature type="region of interest" description="Disordered" evidence="1">
    <location>
        <begin position="18"/>
        <end position="51"/>
    </location>
</feature>
<comment type="caution">
    <text evidence="2">The sequence shown here is derived from an EMBL/GenBank/DDBJ whole genome shotgun (WGS) entry which is preliminary data.</text>
</comment>
<dbReference type="Proteomes" id="UP000747542">
    <property type="component" value="Unassembled WGS sequence"/>
</dbReference>
<proteinExistence type="predicted"/>
<accession>A0A8J5NB04</accession>
<evidence type="ECO:0000313" key="3">
    <source>
        <dbReference type="Proteomes" id="UP000747542"/>
    </source>
</evidence>
<organism evidence="2 3">
    <name type="scientific">Homarus americanus</name>
    <name type="common">American lobster</name>
    <dbReference type="NCBI Taxonomy" id="6706"/>
    <lineage>
        <taxon>Eukaryota</taxon>
        <taxon>Metazoa</taxon>
        <taxon>Ecdysozoa</taxon>
        <taxon>Arthropoda</taxon>
        <taxon>Crustacea</taxon>
        <taxon>Multicrustacea</taxon>
        <taxon>Malacostraca</taxon>
        <taxon>Eumalacostraca</taxon>
        <taxon>Eucarida</taxon>
        <taxon>Decapoda</taxon>
        <taxon>Pleocyemata</taxon>
        <taxon>Astacidea</taxon>
        <taxon>Nephropoidea</taxon>
        <taxon>Nephropidae</taxon>
        <taxon>Homarus</taxon>
    </lineage>
</organism>
<evidence type="ECO:0000256" key="1">
    <source>
        <dbReference type="SAM" id="MobiDB-lite"/>
    </source>
</evidence>
<protein>
    <submittedName>
        <fullName evidence="2">Putative Tigger transposable element-derived protein 1-like 218</fullName>
    </submittedName>
</protein>
<evidence type="ECO:0000313" key="2">
    <source>
        <dbReference type="EMBL" id="KAG7177185.1"/>
    </source>
</evidence>
<gene>
    <name evidence="2" type="primary">TIGD1-L218</name>
    <name evidence="2" type="ORF">Hamer_G000438</name>
</gene>
<keyword evidence="3" id="KW-1185">Reference proteome</keyword>
<reference evidence="2" key="1">
    <citation type="journal article" date="2021" name="Sci. Adv.">
        <title>The American lobster genome reveals insights on longevity, neural, and immune adaptations.</title>
        <authorList>
            <person name="Polinski J.M."/>
            <person name="Zimin A.V."/>
            <person name="Clark K.F."/>
            <person name="Kohn A.B."/>
            <person name="Sadowski N."/>
            <person name="Timp W."/>
            <person name="Ptitsyn A."/>
            <person name="Khanna P."/>
            <person name="Romanova D.Y."/>
            <person name="Williams P."/>
            <person name="Greenwood S.J."/>
            <person name="Moroz L.L."/>
            <person name="Walt D.R."/>
            <person name="Bodnar A.G."/>
        </authorList>
    </citation>
    <scope>NUCLEOTIDE SEQUENCE</scope>
    <source>
        <strain evidence="2">GMGI-L3</strain>
    </source>
</reference>
<sequence>MTAGFHELESEDIEQVLASHTEELTNEDLQLLTEQSAAEDDDKEEEPQRTLTTKRIAEAFNMIQQGMQIFIDDDPNRGCILSHQLKLPATLVRDSSVQYMACNVKDQKSSINVKLFSDVEKI</sequence>